<dbReference type="EMBL" id="AP028679">
    <property type="protein sequence ID" value="BEQ15024.1"/>
    <property type="molecule type" value="Genomic_DNA"/>
</dbReference>
<evidence type="ECO:0000256" key="1">
    <source>
        <dbReference type="SAM" id="Coils"/>
    </source>
</evidence>
<evidence type="ECO:0000259" key="2">
    <source>
        <dbReference type="Pfam" id="PF04028"/>
    </source>
</evidence>
<feature type="domain" description="DUF374" evidence="2">
    <location>
        <begin position="62"/>
        <end position="129"/>
    </location>
</feature>
<protein>
    <recommendedName>
        <fullName evidence="2">DUF374 domain-containing protein</fullName>
    </recommendedName>
</protein>
<reference evidence="4" key="1">
    <citation type="journal article" date="2023" name="Arch. Microbiol.">
        <title>Desulfoferula mesophilus gen. nov. sp. nov., a mesophilic sulfate-reducing bacterium isolated from a brackish lake sediment.</title>
        <authorList>
            <person name="Watanabe T."/>
            <person name="Yabe T."/>
            <person name="Tsuji J.M."/>
            <person name="Fukui M."/>
        </authorList>
    </citation>
    <scope>NUCLEOTIDE SEQUENCE [LARGE SCALE GENOMIC DNA]</scope>
    <source>
        <strain evidence="4">12FAK</strain>
    </source>
</reference>
<keyword evidence="1" id="KW-0175">Coiled coil</keyword>
<evidence type="ECO:0000313" key="4">
    <source>
        <dbReference type="Proteomes" id="UP001366166"/>
    </source>
</evidence>
<dbReference type="KEGG" id="dmp:FAK_20900"/>
<sequence length="223" mass="25132">MGQRLQFWLVSHIAAMLVRLVFCTCRVKILRNDLVEKYFNQGRSGIGVTWHRGAIFSLYYFGRIHPAVMISRSKDGEYLARYLKIMGGVPVRGSSSRGGLAALKEMAQYLLEGPARYAATVADGPRGPRYVAKKGMISLAARTGLPLLPLMWSAKRVWVLKNTWDRTMIPKPFATIYFSAGREFRYPPDIKGEAMEAALRELQDELNRVKDELDAISGYQDPA</sequence>
<gene>
    <name evidence="3" type="ORF">FAK_20900</name>
</gene>
<dbReference type="Pfam" id="PF04028">
    <property type="entry name" value="DUF374"/>
    <property type="match status" value="1"/>
</dbReference>
<dbReference type="SUPFAM" id="SSF69593">
    <property type="entry name" value="Glycerol-3-phosphate (1)-acyltransferase"/>
    <property type="match status" value="1"/>
</dbReference>
<dbReference type="Proteomes" id="UP001366166">
    <property type="component" value="Chromosome"/>
</dbReference>
<feature type="coiled-coil region" evidence="1">
    <location>
        <begin position="192"/>
        <end position="219"/>
    </location>
</feature>
<accession>A0AAU9EPD2</accession>
<organism evidence="3 4">
    <name type="scientific">Desulfoferula mesophila</name>
    <dbReference type="NCBI Taxonomy" id="3058419"/>
    <lineage>
        <taxon>Bacteria</taxon>
        <taxon>Pseudomonadati</taxon>
        <taxon>Thermodesulfobacteriota</taxon>
        <taxon>Desulfarculia</taxon>
        <taxon>Desulfarculales</taxon>
        <taxon>Desulfarculaceae</taxon>
        <taxon>Desulfoferula</taxon>
    </lineage>
</organism>
<keyword evidence="4" id="KW-1185">Reference proteome</keyword>
<dbReference type="AlphaFoldDB" id="A0AAU9EPD2"/>
<name>A0AAU9EPD2_9BACT</name>
<dbReference type="InterPro" id="IPR007172">
    <property type="entry name" value="DUF374"/>
</dbReference>
<evidence type="ECO:0000313" key="3">
    <source>
        <dbReference type="EMBL" id="BEQ15024.1"/>
    </source>
</evidence>
<proteinExistence type="predicted"/>
<dbReference type="CDD" id="cd07983">
    <property type="entry name" value="LPLAT_DUF374-like"/>
    <property type="match status" value="1"/>
</dbReference>